<dbReference type="EC" id="4.2.1.84" evidence="5"/>
<evidence type="ECO:0000259" key="6">
    <source>
        <dbReference type="Pfam" id="PF02211"/>
    </source>
</evidence>
<dbReference type="NCBIfam" id="TIGR03888">
    <property type="entry name" value="nitrile_beta"/>
    <property type="match status" value="1"/>
</dbReference>
<evidence type="ECO:0000256" key="1">
    <source>
        <dbReference type="ARBA" id="ARBA00004042"/>
    </source>
</evidence>
<dbReference type="Proteomes" id="UP000316798">
    <property type="component" value="Chromosome"/>
</dbReference>
<dbReference type="GO" id="GO:0018822">
    <property type="term" value="F:nitrile hydratase activity"/>
    <property type="evidence" value="ECO:0007669"/>
    <property type="project" value="UniProtKB-EC"/>
</dbReference>
<dbReference type="PIRSF" id="PIRSF001427">
    <property type="entry name" value="NHase_beta"/>
    <property type="match status" value="1"/>
</dbReference>
<reference evidence="8 9" key="1">
    <citation type="submission" date="2019-01" db="EMBL/GenBank/DDBJ databases">
        <title>Genomic insights into a novel species Rhodoferax sp.</title>
        <authorList>
            <person name="Jin L."/>
        </authorList>
    </citation>
    <scope>NUCLEOTIDE SEQUENCE [LARGE SCALE GENOMIC DNA]</scope>
    <source>
        <strain evidence="8 9">CHu59-6-5</strain>
    </source>
</reference>
<protein>
    <recommendedName>
        <fullName evidence="5">Nitrile hydratase subunit beta</fullName>
        <shortName evidence="5">NHase</shortName>
        <ecNumber evidence="5">4.2.1.84</ecNumber>
    </recommendedName>
</protein>
<proteinExistence type="inferred from homology"/>
<evidence type="ECO:0000256" key="4">
    <source>
        <dbReference type="ARBA" id="ARBA00044877"/>
    </source>
</evidence>
<organism evidence="8 9">
    <name type="scientific">Rhodoferax sediminis</name>
    <dbReference type="NCBI Taxonomy" id="2509614"/>
    <lineage>
        <taxon>Bacteria</taxon>
        <taxon>Pseudomonadati</taxon>
        <taxon>Pseudomonadota</taxon>
        <taxon>Betaproteobacteria</taxon>
        <taxon>Burkholderiales</taxon>
        <taxon>Comamonadaceae</taxon>
        <taxon>Rhodoferax</taxon>
    </lineage>
</organism>
<comment type="function">
    <text evidence="1 5">NHase catalyzes the hydration of various nitrile compounds to the corresponding amides.</text>
</comment>
<evidence type="ECO:0000259" key="7">
    <source>
        <dbReference type="Pfam" id="PF21006"/>
    </source>
</evidence>
<comment type="catalytic activity">
    <reaction evidence="4 5">
        <text>an aliphatic primary amide = an aliphatic nitrile + H2O</text>
        <dbReference type="Rhea" id="RHEA:12673"/>
        <dbReference type="ChEBI" id="CHEBI:15377"/>
        <dbReference type="ChEBI" id="CHEBI:65285"/>
        <dbReference type="ChEBI" id="CHEBI:80291"/>
        <dbReference type="EC" id="4.2.1.84"/>
    </reaction>
</comment>
<dbReference type="Gene3D" id="1.10.472.20">
    <property type="entry name" value="Nitrile hydratase, beta subunit"/>
    <property type="match status" value="1"/>
</dbReference>
<evidence type="ECO:0000256" key="3">
    <source>
        <dbReference type="ARBA" id="ARBA00023239"/>
    </source>
</evidence>
<dbReference type="InterPro" id="IPR003168">
    <property type="entry name" value="Nitrile_hydratase_bsu"/>
</dbReference>
<dbReference type="SUPFAM" id="SSF50090">
    <property type="entry name" value="Electron transport accessory proteins"/>
    <property type="match status" value="1"/>
</dbReference>
<evidence type="ECO:0000313" key="8">
    <source>
        <dbReference type="EMBL" id="QDL35986.1"/>
    </source>
</evidence>
<dbReference type="InterPro" id="IPR049054">
    <property type="entry name" value="CN_hydtase_beta-like_N"/>
</dbReference>
<dbReference type="InterPro" id="IPR024690">
    <property type="entry name" value="CN_hydtase_beta_dom_C"/>
</dbReference>
<gene>
    <name evidence="8" type="primary">nthB</name>
    <name evidence="8" type="ORF">EUB48_00765</name>
</gene>
<comment type="similarity">
    <text evidence="2 5">Belongs to the nitrile hydratase subunit beta family.</text>
</comment>
<evidence type="ECO:0000256" key="2">
    <source>
        <dbReference type="ARBA" id="ARBA00009098"/>
    </source>
</evidence>
<dbReference type="InterPro" id="IPR042262">
    <property type="entry name" value="CN_hydtase_beta_C"/>
</dbReference>
<dbReference type="AlphaFoldDB" id="A0A515D6D5"/>
<sequence>MNGVHDMGGLQGFGPVQPEANEPLFHFEWERRALAITLAMGATGQWNIDLGRSARESLPPAVYLASSYYEIWIRALEVLMLQRGLVSPRELRSGQLLVPPAPVAYVLQAGNVAAALASGSPADRRASAPARFAPGDRVRAKNMHPVGHTRLPRYVRGHLGTVQAVRGCHLFADRHASQPLPPFDTTADWLYTVVFDGRELWGPQADAAVQVSVDAWEPYLEAAT</sequence>
<dbReference type="OrthoDB" id="3478924at2"/>
<dbReference type="Pfam" id="PF02211">
    <property type="entry name" value="NHase_beta_C"/>
    <property type="match status" value="1"/>
</dbReference>
<accession>A0A515D6D5</accession>
<dbReference type="KEGG" id="rhf:EUB48_00765"/>
<dbReference type="Pfam" id="PF21006">
    <property type="entry name" value="NHase_beta_N"/>
    <property type="match status" value="1"/>
</dbReference>
<keyword evidence="9" id="KW-1185">Reference proteome</keyword>
<dbReference type="Gene3D" id="2.30.30.50">
    <property type="match status" value="1"/>
</dbReference>
<dbReference type="InterPro" id="IPR008990">
    <property type="entry name" value="Elect_transpt_acc-like_dom_sf"/>
</dbReference>
<name>A0A515D6D5_9BURK</name>
<dbReference type="GO" id="GO:0046914">
    <property type="term" value="F:transition metal ion binding"/>
    <property type="evidence" value="ECO:0007669"/>
    <property type="project" value="InterPro"/>
</dbReference>
<evidence type="ECO:0000313" key="9">
    <source>
        <dbReference type="Proteomes" id="UP000316798"/>
    </source>
</evidence>
<dbReference type="RefSeq" id="WP_142817084.1">
    <property type="nucleotide sequence ID" value="NZ_CP035503.1"/>
</dbReference>
<feature type="domain" description="Nitrile hydratase beta subunit" evidence="6">
    <location>
        <begin position="121"/>
        <end position="221"/>
    </location>
</feature>
<dbReference type="EMBL" id="CP035503">
    <property type="protein sequence ID" value="QDL35986.1"/>
    <property type="molecule type" value="Genomic_DNA"/>
</dbReference>
<keyword evidence="3 5" id="KW-0456">Lyase</keyword>
<feature type="domain" description="Nitrile hydratase beta subunit-like N-terminal" evidence="7">
    <location>
        <begin position="1"/>
        <end position="103"/>
    </location>
</feature>
<evidence type="ECO:0000256" key="5">
    <source>
        <dbReference type="PIRNR" id="PIRNR001427"/>
    </source>
</evidence>